<dbReference type="EMBL" id="MLGG01000046">
    <property type="protein sequence ID" value="KAK1452091.1"/>
    <property type="molecule type" value="Genomic_DNA"/>
</dbReference>
<accession>A0AAI9U5L6</accession>
<name>A0AAI9U5L6_9PEZI</name>
<evidence type="ECO:0000256" key="1">
    <source>
        <dbReference type="SAM" id="SignalP"/>
    </source>
</evidence>
<evidence type="ECO:0000313" key="2">
    <source>
        <dbReference type="EMBL" id="KAK1452091.1"/>
    </source>
</evidence>
<comment type="caution">
    <text evidence="2">The sequence shown here is derived from an EMBL/GenBank/DDBJ whole genome shotgun (WGS) entry which is preliminary data.</text>
</comment>
<sequence>MHTCFIALASASVLHLPLWSSVVYGYMVPIRASRPCLSISSSPSPSGTLAGSL</sequence>
<keyword evidence="3" id="KW-1185">Reference proteome</keyword>
<organism evidence="2 3">
    <name type="scientific">Colletotrichum melonis</name>
    <dbReference type="NCBI Taxonomy" id="1209925"/>
    <lineage>
        <taxon>Eukaryota</taxon>
        <taxon>Fungi</taxon>
        <taxon>Dikarya</taxon>
        <taxon>Ascomycota</taxon>
        <taxon>Pezizomycotina</taxon>
        <taxon>Sordariomycetes</taxon>
        <taxon>Hypocreomycetidae</taxon>
        <taxon>Glomerellales</taxon>
        <taxon>Glomerellaceae</taxon>
        <taxon>Colletotrichum</taxon>
        <taxon>Colletotrichum acutatum species complex</taxon>
    </lineage>
</organism>
<reference evidence="2 3" key="1">
    <citation type="submission" date="2016-10" db="EMBL/GenBank/DDBJ databases">
        <title>The genome sequence of Colletotrichum fioriniae PJ7.</title>
        <authorList>
            <person name="Baroncelli R."/>
        </authorList>
    </citation>
    <scope>NUCLEOTIDE SEQUENCE [LARGE SCALE GENOMIC DNA]</scope>
    <source>
        <strain evidence="2">Col 31</strain>
    </source>
</reference>
<proteinExistence type="predicted"/>
<gene>
    <name evidence="2" type="ORF">CMEL01_06665</name>
</gene>
<dbReference type="Proteomes" id="UP001239795">
    <property type="component" value="Unassembled WGS sequence"/>
</dbReference>
<dbReference type="AlphaFoldDB" id="A0AAI9U5L6"/>
<feature type="signal peptide" evidence="1">
    <location>
        <begin position="1"/>
        <end position="25"/>
    </location>
</feature>
<evidence type="ECO:0000313" key="3">
    <source>
        <dbReference type="Proteomes" id="UP001239795"/>
    </source>
</evidence>
<feature type="chain" id="PRO_5042612143" evidence="1">
    <location>
        <begin position="26"/>
        <end position="53"/>
    </location>
</feature>
<protein>
    <submittedName>
        <fullName evidence="2">Uncharacterized protein</fullName>
    </submittedName>
</protein>
<keyword evidence="1" id="KW-0732">Signal</keyword>